<feature type="transmembrane region" description="Helical" evidence="7">
    <location>
        <begin position="61"/>
        <end position="85"/>
    </location>
</feature>
<evidence type="ECO:0000256" key="1">
    <source>
        <dbReference type="ARBA" id="ARBA00004651"/>
    </source>
</evidence>
<comment type="caution">
    <text evidence="8">The sequence shown here is derived from an EMBL/GenBank/DDBJ whole genome shotgun (WGS) entry which is preliminary data.</text>
</comment>
<feature type="transmembrane region" description="Helical" evidence="7">
    <location>
        <begin position="12"/>
        <end position="41"/>
    </location>
</feature>
<keyword evidence="9" id="KW-1185">Reference proteome</keyword>
<dbReference type="PANTHER" id="PTHR34584">
    <property type="entry name" value="NA(+)/H(+) ANTIPORTER SUBUNIT E1"/>
    <property type="match status" value="1"/>
</dbReference>
<evidence type="ECO:0000313" key="9">
    <source>
        <dbReference type="Proteomes" id="UP000546701"/>
    </source>
</evidence>
<dbReference type="GO" id="GO:0008324">
    <property type="term" value="F:monoatomic cation transmembrane transporter activity"/>
    <property type="evidence" value="ECO:0007669"/>
    <property type="project" value="InterPro"/>
</dbReference>
<reference evidence="8 9" key="1">
    <citation type="submission" date="2020-08" db="EMBL/GenBank/DDBJ databases">
        <title>Genomic Encyclopedia of Type Strains, Phase IV (KMG-IV): sequencing the most valuable type-strain genomes for metagenomic binning, comparative biology and taxonomic classification.</title>
        <authorList>
            <person name="Goeker M."/>
        </authorList>
    </citation>
    <scope>NUCLEOTIDE SEQUENCE [LARGE SCALE GENOMIC DNA]</scope>
    <source>
        <strain evidence="8 9">DSM 103336</strain>
    </source>
</reference>
<evidence type="ECO:0000256" key="3">
    <source>
        <dbReference type="ARBA" id="ARBA00022475"/>
    </source>
</evidence>
<evidence type="ECO:0000256" key="5">
    <source>
        <dbReference type="ARBA" id="ARBA00022989"/>
    </source>
</evidence>
<protein>
    <submittedName>
        <fullName evidence="8">Multicomponent K+:H+ antiporter subunit E</fullName>
    </submittedName>
</protein>
<sequence>MMKRILPHPALSAMLLVVWLLMANGITAGGVVLGALFGVLLPKFTEPFWPDRPRIRFGRALLIYLVTVLFDIVVANFHVAGLILFRRNDGLRSRWLVIPIALTTPEAITVLAGTISLTPGTVSADVSADGRFLLVHALDVPDPAAEIARIKARYEAPLLRIFR</sequence>
<evidence type="ECO:0000313" key="8">
    <source>
        <dbReference type="EMBL" id="MBB5728350.1"/>
    </source>
</evidence>
<organism evidence="8 9">
    <name type="scientific">Sphingomonas prati</name>
    <dbReference type="NCBI Taxonomy" id="1843237"/>
    <lineage>
        <taxon>Bacteria</taxon>
        <taxon>Pseudomonadati</taxon>
        <taxon>Pseudomonadota</taxon>
        <taxon>Alphaproteobacteria</taxon>
        <taxon>Sphingomonadales</taxon>
        <taxon>Sphingomonadaceae</taxon>
        <taxon>Sphingomonas</taxon>
    </lineage>
</organism>
<evidence type="ECO:0000256" key="7">
    <source>
        <dbReference type="SAM" id="Phobius"/>
    </source>
</evidence>
<dbReference type="PANTHER" id="PTHR34584:SF1">
    <property type="entry name" value="NA(+)_H(+) ANTIPORTER SUBUNIT E1"/>
    <property type="match status" value="1"/>
</dbReference>
<dbReference type="AlphaFoldDB" id="A0A7W9BQW1"/>
<dbReference type="EMBL" id="JACIJR010000002">
    <property type="protein sequence ID" value="MBB5728350.1"/>
    <property type="molecule type" value="Genomic_DNA"/>
</dbReference>
<dbReference type="OrthoDB" id="9807187at2"/>
<keyword evidence="5 7" id="KW-1133">Transmembrane helix</keyword>
<dbReference type="RefSeq" id="WP_157177249.1">
    <property type="nucleotide sequence ID" value="NZ_BMJP01000001.1"/>
</dbReference>
<accession>A0A7W9BQW1</accession>
<dbReference type="Pfam" id="PF01899">
    <property type="entry name" value="MNHE"/>
    <property type="match status" value="1"/>
</dbReference>
<keyword evidence="6 7" id="KW-0472">Membrane</keyword>
<dbReference type="GO" id="GO:0005886">
    <property type="term" value="C:plasma membrane"/>
    <property type="evidence" value="ECO:0007669"/>
    <property type="project" value="UniProtKB-SubCell"/>
</dbReference>
<comment type="similarity">
    <text evidence="2">Belongs to the CPA3 antiporters (TC 2.A.63) subunit E family.</text>
</comment>
<keyword evidence="3" id="KW-1003">Cell membrane</keyword>
<keyword evidence="4 7" id="KW-0812">Transmembrane</keyword>
<comment type="subcellular location">
    <subcellularLocation>
        <location evidence="1">Cell membrane</location>
        <topology evidence="1">Multi-pass membrane protein</topology>
    </subcellularLocation>
</comment>
<name>A0A7W9BQW1_9SPHN</name>
<dbReference type="NCBIfam" id="NF006518">
    <property type="entry name" value="PRK08965.1-2"/>
    <property type="match status" value="1"/>
</dbReference>
<proteinExistence type="inferred from homology"/>
<evidence type="ECO:0000256" key="6">
    <source>
        <dbReference type="ARBA" id="ARBA00023136"/>
    </source>
</evidence>
<dbReference type="PIRSF" id="PIRSF019239">
    <property type="entry name" value="MrpE"/>
    <property type="match status" value="1"/>
</dbReference>
<dbReference type="Proteomes" id="UP000546701">
    <property type="component" value="Unassembled WGS sequence"/>
</dbReference>
<dbReference type="InterPro" id="IPR002758">
    <property type="entry name" value="Cation_antiport_E"/>
</dbReference>
<evidence type="ECO:0000256" key="4">
    <source>
        <dbReference type="ARBA" id="ARBA00022692"/>
    </source>
</evidence>
<evidence type="ECO:0000256" key="2">
    <source>
        <dbReference type="ARBA" id="ARBA00006228"/>
    </source>
</evidence>
<gene>
    <name evidence="8" type="ORF">FHS99_000820</name>
</gene>